<organism evidence="1 2">
    <name type="scientific">Clostridium polyendosporum</name>
    <dbReference type="NCBI Taxonomy" id="69208"/>
    <lineage>
        <taxon>Bacteria</taxon>
        <taxon>Bacillati</taxon>
        <taxon>Bacillota</taxon>
        <taxon>Clostridia</taxon>
        <taxon>Eubacteriales</taxon>
        <taxon>Clostridiaceae</taxon>
        <taxon>Clostridium</taxon>
    </lineage>
</organism>
<protein>
    <submittedName>
        <fullName evidence="1">Uncharacterized protein</fullName>
    </submittedName>
</protein>
<evidence type="ECO:0000313" key="1">
    <source>
        <dbReference type="EMBL" id="GIM29500.1"/>
    </source>
</evidence>
<accession>A0A919S1K2</accession>
<evidence type="ECO:0000313" key="2">
    <source>
        <dbReference type="Proteomes" id="UP000679179"/>
    </source>
</evidence>
<reference evidence="1" key="1">
    <citation type="submission" date="2021-03" db="EMBL/GenBank/DDBJ databases">
        <title>Taxonomic study of Clostridium polyendosporum from meadow-gley soil under rice.</title>
        <authorList>
            <person name="Kobayashi H."/>
            <person name="Tanizawa Y."/>
            <person name="Yagura M."/>
        </authorList>
    </citation>
    <scope>NUCLEOTIDE SEQUENCE</scope>
    <source>
        <strain evidence="1">JCM 30710</strain>
    </source>
</reference>
<dbReference type="EMBL" id="BOPZ01000018">
    <property type="protein sequence ID" value="GIM29500.1"/>
    <property type="molecule type" value="Genomic_DNA"/>
</dbReference>
<keyword evidence="2" id="KW-1185">Reference proteome</keyword>
<dbReference type="AlphaFoldDB" id="A0A919S1K2"/>
<name>A0A919S1K2_9CLOT</name>
<comment type="caution">
    <text evidence="1">The sequence shown here is derived from an EMBL/GenBank/DDBJ whole genome shotgun (WGS) entry which is preliminary data.</text>
</comment>
<proteinExistence type="predicted"/>
<gene>
    <name evidence="1" type="ORF">CPJCM30710_21660</name>
</gene>
<dbReference type="Proteomes" id="UP000679179">
    <property type="component" value="Unassembled WGS sequence"/>
</dbReference>
<sequence length="50" mass="6035">MVLKYLKDYFRNYNTSPGLDEVCSKTVLFRQYGFYLYFKLKILLSVKIKS</sequence>